<dbReference type="InterPro" id="IPR023772">
    <property type="entry name" value="DNA-bd_HTH_TetR-type_CS"/>
</dbReference>
<dbReference type="Gene3D" id="1.10.10.60">
    <property type="entry name" value="Homeodomain-like"/>
    <property type="match status" value="1"/>
</dbReference>
<proteinExistence type="predicted"/>
<evidence type="ECO:0000259" key="3">
    <source>
        <dbReference type="PROSITE" id="PS50977"/>
    </source>
</evidence>
<dbReference type="InterPro" id="IPR009057">
    <property type="entry name" value="Homeodomain-like_sf"/>
</dbReference>
<reference evidence="4 5" key="2">
    <citation type="journal article" date="2021" name="Int. J. Syst. Evol. Microbiol.">
        <title>Roseibium litorale sp. nov., isolated from a tidal flat sediment and proposal for the reclassification of Labrenzia polysiphoniae as Roseibium polysiphoniae comb. nov.</title>
        <authorList>
            <person name="Liu Y."/>
            <person name="Pei T."/>
            <person name="Du J."/>
            <person name="Chao M."/>
            <person name="Deng M.R."/>
            <person name="Zhu H."/>
        </authorList>
    </citation>
    <scope>NUCLEOTIDE SEQUENCE [LARGE SCALE GENOMIC DNA]</scope>
    <source>
        <strain evidence="4 5">4C16A</strain>
    </source>
</reference>
<evidence type="ECO:0000256" key="2">
    <source>
        <dbReference type="PROSITE-ProRule" id="PRU00335"/>
    </source>
</evidence>
<dbReference type="InterPro" id="IPR036271">
    <property type="entry name" value="Tet_transcr_reg_TetR-rel_C_sf"/>
</dbReference>
<dbReference type="InterPro" id="IPR001647">
    <property type="entry name" value="HTH_TetR"/>
</dbReference>
<dbReference type="PANTHER" id="PTHR30055:SF224">
    <property type="entry name" value="TRANSCRIPTIONAL REGULATOR TETR FAMILY"/>
    <property type="match status" value="1"/>
</dbReference>
<feature type="domain" description="HTH tetR-type" evidence="3">
    <location>
        <begin position="5"/>
        <end position="65"/>
    </location>
</feature>
<protein>
    <submittedName>
        <fullName evidence="4">TetR/AcrR family transcriptional regulator</fullName>
    </submittedName>
</protein>
<dbReference type="SUPFAM" id="SSF46689">
    <property type="entry name" value="Homeodomain-like"/>
    <property type="match status" value="1"/>
</dbReference>
<name>A0ABR9CL64_9HYPH</name>
<comment type="caution">
    <text evidence="4">The sequence shown here is derived from an EMBL/GenBank/DDBJ whole genome shotgun (WGS) entry which is preliminary data.</text>
</comment>
<dbReference type="PANTHER" id="PTHR30055">
    <property type="entry name" value="HTH-TYPE TRANSCRIPTIONAL REGULATOR RUTR"/>
    <property type="match status" value="1"/>
</dbReference>
<feature type="DNA-binding region" description="H-T-H motif" evidence="2">
    <location>
        <begin position="28"/>
        <end position="47"/>
    </location>
</feature>
<keyword evidence="5" id="KW-1185">Reference proteome</keyword>
<dbReference type="Gene3D" id="1.10.357.10">
    <property type="entry name" value="Tetracycline Repressor, domain 2"/>
    <property type="match status" value="1"/>
</dbReference>
<dbReference type="SUPFAM" id="SSF48498">
    <property type="entry name" value="Tetracyclin repressor-like, C-terminal domain"/>
    <property type="match status" value="1"/>
</dbReference>
<reference evidence="5" key="1">
    <citation type="submission" date="2020-09" db="EMBL/GenBank/DDBJ databases">
        <title>The genome sequence of strain Labrenzia suaedae 4C16A.</title>
        <authorList>
            <person name="Liu Y."/>
        </authorList>
    </citation>
    <scope>NUCLEOTIDE SEQUENCE [LARGE SCALE GENOMIC DNA]</scope>
    <source>
        <strain evidence="5">4C16A</strain>
    </source>
</reference>
<dbReference type="Pfam" id="PF00440">
    <property type="entry name" value="TetR_N"/>
    <property type="match status" value="1"/>
</dbReference>
<sequence>MALAEQKNKQIIEAAIAEFQERGFAGASMDRISERAQVSKRTVYNHFESKEALFKAITECLAGRVQSSLQVSFNPNAPIRDELVRLGWSQGKLLTDPCAMSMVKMVLGEILRDPDLASHMNRRMEMVLIMKTFLDAAVKSGHLAITDTLTAAEQFLGLIKARGFYPKMFGEDVATHEEMKRIINETVDMFLSRYGTEKA</sequence>
<dbReference type="EMBL" id="JACYXI010000004">
    <property type="protein sequence ID" value="MBD8891589.1"/>
    <property type="molecule type" value="Genomic_DNA"/>
</dbReference>
<dbReference type="Pfam" id="PF14246">
    <property type="entry name" value="TetR_C_7"/>
    <property type="match status" value="1"/>
</dbReference>
<organism evidence="4 5">
    <name type="scientific">Roseibium litorale</name>
    <dbReference type="NCBI Taxonomy" id="2803841"/>
    <lineage>
        <taxon>Bacteria</taxon>
        <taxon>Pseudomonadati</taxon>
        <taxon>Pseudomonadota</taxon>
        <taxon>Alphaproteobacteria</taxon>
        <taxon>Hyphomicrobiales</taxon>
        <taxon>Stappiaceae</taxon>
        <taxon>Roseibium</taxon>
    </lineage>
</organism>
<dbReference type="InterPro" id="IPR050109">
    <property type="entry name" value="HTH-type_TetR-like_transc_reg"/>
</dbReference>
<dbReference type="PROSITE" id="PS01081">
    <property type="entry name" value="HTH_TETR_1"/>
    <property type="match status" value="1"/>
</dbReference>
<evidence type="ECO:0000313" key="5">
    <source>
        <dbReference type="Proteomes" id="UP000632063"/>
    </source>
</evidence>
<dbReference type="PROSITE" id="PS50977">
    <property type="entry name" value="HTH_TETR_2"/>
    <property type="match status" value="1"/>
</dbReference>
<gene>
    <name evidence="4" type="ORF">IG616_08520</name>
</gene>
<dbReference type="Proteomes" id="UP000632063">
    <property type="component" value="Unassembled WGS sequence"/>
</dbReference>
<dbReference type="InterPro" id="IPR039536">
    <property type="entry name" value="TetR_C_Proteobacteria"/>
</dbReference>
<evidence type="ECO:0000313" key="4">
    <source>
        <dbReference type="EMBL" id="MBD8891589.1"/>
    </source>
</evidence>
<dbReference type="PRINTS" id="PR00455">
    <property type="entry name" value="HTHTETR"/>
</dbReference>
<accession>A0ABR9CL64</accession>
<evidence type="ECO:0000256" key="1">
    <source>
        <dbReference type="ARBA" id="ARBA00023125"/>
    </source>
</evidence>
<keyword evidence="1 2" id="KW-0238">DNA-binding</keyword>